<evidence type="ECO:0000313" key="5">
    <source>
        <dbReference type="Proteomes" id="UP001157974"/>
    </source>
</evidence>
<keyword evidence="5" id="KW-1185">Reference proteome</keyword>
<dbReference type="SUPFAM" id="SSF49785">
    <property type="entry name" value="Galactose-binding domain-like"/>
    <property type="match status" value="1"/>
</dbReference>
<dbReference type="PANTHER" id="PTHR19328:SF13">
    <property type="entry name" value="HIPL1 PROTEIN"/>
    <property type="match status" value="1"/>
</dbReference>
<dbReference type="AlphaFoldDB" id="A0AAV8UYA8"/>
<dbReference type="InterPro" id="IPR011042">
    <property type="entry name" value="6-blade_b-propeller_TolB-like"/>
</dbReference>
<dbReference type="Gene3D" id="2.120.10.30">
    <property type="entry name" value="TolB, C-terminal domain"/>
    <property type="match status" value="1"/>
</dbReference>
<dbReference type="InterPro" id="IPR032812">
    <property type="entry name" value="SbsA_Ig"/>
</dbReference>
<dbReference type="InterPro" id="IPR013222">
    <property type="entry name" value="Glyco_hyd_98_carb-bd"/>
</dbReference>
<dbReference type="Gene3D" id="2.60.120.1060">
    <property type="entry name" value="NPCBM/NEW2 domain"/>
    <property type="match status" value="1"/>
</dbReference>
<evidence type="ECO:0000313" key="4">
    <source>
        <dbReference type="EMBL" id="KAJ8907594.1"/>
    </source>
</evidence>
<feature type="domain" description="Glycosyl hydrolase family 98 putative carbohydrate-binding module" evidence="3">
    <location>
        <begin position="524"/>
        <end position="678"/>
    </location>
</feature>
<dbReference type="InterPro" id="IPR008979">
    <property type="entry name" value="Galactose-bd-like_sf"/>
</dbReference>
<name>A0AAV8UYA8_9RHOD</name>
<evidence type="ECO:0000256" key="1">
    <source>
        <dbReference type="ARBA" id="ARBA00022729"/>
    </source>
</evidence>
<dbReference type="EMBL" id="JAMWBK010000002">
    <property type="protein sequence ID" value="KAJ8907594.1"/>
    <property type="molecule type" value="Genomic_DNA"/>
</dbReference>
<comment type="caution">
    <text evidence="4">The sequence shown here is derived from an EMBL/GenBank/DDBJ whole genome shotgun (WGS) entry which is preliminary data.</text>
</comment>
<dbReference type="InterPro" id="IPR014755">
    <property type="entry name" value="Cu-Rt/internalin_Ig-like"/>
</dbReference>
<reference evidence="4 5" key="1">
    <citation type="journal article" date="2023" name="Nat. Commun.">
        <title>Origin of minicircular mitochondrial genomes in red algae.</title>
        <authorList>
            <person name="Lee Y."/>
            <person name="Cho C.H."/>
            <person name="Lee Y.M."/>
            <person name="Park S.I."/>
            <person name="Yang J.H."/>
            <person name="West J.A."/>
            <person name="Bhattacharya D."/>
            <person name="Yoon H.S."/>
        </authorList>
    </citation>
    <scope>NUCLEOTIDE SEQUENCE [LARGE SCALE GENOMIC DNA]</scope>
    <source>
        <strain evidence="4 5">CCMP1338</strain>
        <tissue evidence="4">Whole cell</tissue>
    </source>
</reference>
<dbReference type="SUPFAM" id="SSF50952">
    <property type="entry name" value="Soluble quinoprotein glucose dehydrogenase"/>
    <property type="match status" value="1"/>
</dbReference>
<accession>A0AAV8UYA8</accession>
<dbReference type="PANTHER" id="PTHR19328">
    <property type="entry name" value="HEDGEHOG-INTERACTING PROTEIN"/>
    <property type="match status" value="1"/>
</dbReference>
<sequence length="1093" mass="119623">MKLLYVVGALLVLVLNNARGQVIDRDNILHELVIEGEGFRSPLDFDWIPGNVERIIICEKRGLIHLAVNGVLQSKPFLDIQNKVMSDSGRGLMACLIDVDFKKQPYLYVSYTDSRISDNPNGPQTGIVSRFKVNAQITGASGEVVIAGKSTTGKNGCGGKESIGKKDIICNDANMHNHGGLTMNPQGELFVGLGDGADPPVFDDLPIRAVDLDWTVGKVLCIQRNGNACKGNPFQKGNDFKSNRAKVWNSGLRNPFRVNWDPVLKIPLIAHVGFASFESIFAGTKGKNFGWPCLEGPKTNIKANKYDECKDIAKGKTKAGGGSLWDYDHDLGTSVTGVARLSSNKWPNSLKNMIAVCDYTKSWIKLIKTNKNGIQGKPEDLMSDVLGPVQLKQGPDGHLYYISIIAQKIFRIRYQLDKSRPVVSRVSPPQKATNVETTVRVGITFSKKIKTNSINAKNIKLQQSNNKKVVNAKLDWEAGTNTVYVEPRSPLNKNAPYVILVSGIVDTQGRKMRGSFKSPFKTGEGFSLYISDLKFQKATNGIKAPVLRDKQQFQPAQNVIPPLSLRGETYRKGLGTVAESVVTVKLPAGCKRFQSYVGVDDFRRNFDSGEMIFTVEGKGKKGTERLYRNNEVVTKTDPALYIDVDVSGFETVSFISGKTKKGGAASAVGTWGDAQFRCGSYDKAEPKVVKITPASSVGVNQEIIVLFSEPMEIQSTIEATTLHLPVESGGYGYDLGVQIEFNNKQTFMTVKPSMPLNFDTEYVLSIGKGATDLSGNSLKSNTEKKIRTRKEGTSGQKIGLTELKAKNVKPPRNFSKGAKDTVELQPNVAVDYLVPGNCGSFSFDMSAKQGGQNMRLSVSADGKVLCGSGPVNAGQTKRVKCDVLGQNDVTLRLTGNGGVAVLSNAEFNCAQGARLPRCEFGKLPNKFVVGQRICYSATCYDFKGNQIPKNKMLFLTQLVHCQKDCHFHEEQTVENATGGCYKAPDHGDYYYLEFQVFADDGKNTGMAARQVRPETAAVTVTTMPPGAVVGVDSLSGPSPLRSIVLVKARFTINASKRSGNRQFKFWDDNKKQPADRELLFNKPGPRKYNAVYK</sequence>
<dbReference type="Pfam" id="PF07995">
    <property type="entry name" value="GSDH"/>
    <property type="match status" value="1"/>
</dbReference>
<feature type="chain" id="PRO_5043631025" description="Glycosyl hydrolase family 98 putative carbohydrate-binding module domain-containing protein" evidence="2">
    <location>
        <begin position="21"/>
        <end position="1093"/>
    </location>
</feature>
<dbReference type="Proteomes" id="UP001157974">
    <property type="component" value="Unassembled WGS sequence"/>
</dbReference>
<dbReference type="Pfam" id="PF13205">
    <property type="entry name" value="Big_5"/>
    <property type="match status" value="2"/>
</dbReference>
<evidence type="ECO:0000256" key="2">
    <source>
        <dbReference type="SAM" id="SignalP"/>
    </source>
</evidence>
<evidence type="ECO:0000259" key="3">
    <source>
        <dbReference type="SMART" id="SM00776"/>
    </source>
</evidence>
<keyword evidence="1 2" id="KW-0732">Signal</keyword>
<dbReference type="InterPro" id="IPR011041">
    <property type="entry name" value="Quinoprot_gluc/sorb_DH_b-prop"/>
</dbReference>
<organism evidence="4 5">
    <name type="scientific">Rhodosorus marinus</name>
    <dbReference type="NCBI Taxonomy" id="101924"/>
    <lineage>
        <taxon>Eukaryota</taxon>
        <taxon>Rhodophyta</taxon>
        <taxon>Stylonematophyceae</taxon>
        <taxon>Stylonematales</taxon>
        <taxon>Stylonemataceae</taxon>
        <taxon>Rhodosorus</taxon>
    </lineage>
</organism>
<dbReference type="SMART" id="SM00776">
    <property type="entry name" value="NPCBM"/>
    <property type="match status" value="1"/>
</dbReference>
<dbReference type="InterPro" id="IPR038637">
    <property type="entry name" value="NPCBM_sf"/>
</dbReference>
<protein>
    <recommendedName>
        <fullName evidence="3">Glycosyl hydrolase family 98 putative carbohydrate-binding module domain-containing protein</fullName>
    </recommendedName>
</protein>
<gene>
    <name evidence="4" type="ORF">NDN08_007704</name>
</gene>
<dbReference type="Gene3D" id="2.60.40.1220">
    <property type="match status" value="2"/>
</dbReference>
<dbReference type="Pfam" id="PF08305">
    <property type="entry name" value="NPCBM"/>
    <property type="match status" value="1"/>
</dbReference>
<proteinExistence type="predicted"/>
<feature type="signal peptide" evidence="2">
    <location>
        <begin position="1"/>
        <end position="20"/>
    </location>
</feature>
<dbReference type="InterPro" id="IPR012938">
    <property type="entry name" value="Glc/Sorbosone_DH"/>
</dbReference>